<keyword evidence="2" id="KW-1185">Reference proteome</keyword>
<gene>
    <name evidence="1" type="ORF">GCM10008174_26700</name>
</gene>
<evidence type="ECO:0000313" key="1">
    <source>
        <dbReference type="EMBL" id="GLK80929.1"/>
    </source>
</evidence>
<accession>A0A9W6JSD4</accession>
<dbReference type="EMBL" id="BSFL01000003">
    <property type="protein sequence ID" value="GLK80929.1"/>
    <property type="molecule type" value="Genomic_DNA"/>
</dbReference>
<organism evidence="1 2">
    <name type="scientific">Methylopila turkensis</name>
    <dbReference type="NCBI Taxonomy" id="1437816"/>
    <lineage>
        <taxon>Bacteria</taxon>
        <taxon>Pseudomonadati</taxon>
        <taxon>Pseudomonadota</taxon>
        <taxon>Alphaproteobacteria</taxon>
        <taxon>Hyphomicrobiales</taxon>
        <taxon>Methylopilaceae</taxon>
        <taxon>Methylopila</taxon>
    </lineage>
</organism>
<dbReference type="Proteomes" id="UP001143309">
    <property type="component" value="Unassembled WGS sequence"/>
</dbReference>
<dbReference type="AlphaFoldDB" id="A0A9W6JSD4"/>
<evidence type="ECO:0008006" key="3">
    <source>
        <dbReference type="Google" id="ProtNLM"/>
    </source>
</evidence>
<reference evidence="1" key="2">
    <citation type="submission" date="2023-01" db="EMBL/GenBank/DDBJ databases">
        <authorList>
            <person name="Sun Q."/>
            <person name="Evtushenko L."/>
        </authorList>
    </citation>
    <scope>NUCLEOTIDE SEQUENCE</scope>
    <source>
        <strain evidence="1">VKM B-2748</strain>
    </source>
</reference>
<comment type="caution">
    <text evidence="1">The sequence shown here is derived from an EMBL/GenBank/DDBJ whole genome shotgun (WGS) entry which is preliminary data.</text>
</comment>
<evidence type="ECO:0000313" key="2">
    <source>
        <dbReference type="Proteomes" id="UP001143309"/>
    </source>
</evidence>
<protein>
    <recommendedName>
        <fullName evidence="3">WYL domain-containing protein</fullName>
    </recommendedName>
</protein>
<dbReference type="PROSITE" id="PS52050">
    <property type="entry name" value="WYL"/>
    <property type="match status" value="1"/>
</dbReference>
<name>A0A9W6JSD4_9HYPH</name>
<reference evidence="1" key="1">
    <citation type="journal article" date="2014" name="Int. J. Syst. Evol. Microbiol.">
        <title>Complete genome sequence of Corynebacterium casei LMG S-19264T (=DSM 44701T), isolated from a smear-ripened cheese.</title>
        <authorList>
            <consortium name="US DOE Joint Genome Institute (JGI-PGF)"/>
            <person name="Walter F."/>
            <person name="Albersmeier A."/>
            <person name="Kalinowski J."/>
            <person name="Ruckert C."/>
        </authorList>
    </citation>
    <scope>NUCLEOTIDE SEQUENCE</scope>
    <source>
        <strain evidence="1">VKM B-2748</strain>
    </source>
</reference>
<dbReference type="RefSeq" id="WP_271201410.1">
    <property type="nucleotide sequence ID" value="NZ_BSFL01000003.1"/>
</dbReference>
<sequence>MLEYVIRAIRQKDMIYLDYPPGIRLIEPHAVGYGSDGQLLLRAFQVSGATASGASRSWKLFRLDRVEQILPAKFVFSAPEQGYRRGDPAMTRGIIVEL</sequence>
<proteinExistence type="predicted"/>